<feature type="domain" description="Cyclin N-terminal" evidence="1">
    <location>
        <begin position="4"/>
        <end position="108"/>
    </location>
</feature>
<dbReference type="SUPFAM" id="SSF47954">
    <property type="entry name" value="Cyclin-like"/>
    <property type="match status" value="1"/>
</dbReference>
<dbReference type="Gene3D" id="1.10.472.10">
    <property type="entry name" value="Cyclin-like"/>
    <property type="match status" value="1"/>
</dbReference>
<dbReference type="EMBL" id="CCKQ01011666">
    <property type="protein sequence ID" value="CDW83234.1"/>
    <property type="molecule type" value="Genomic_DNA"/>
</dbReference>
<dbReference type="OrthoDB" id="313090at2759"/>
<proteinExistence type="predicted"/>
<dbReference type="InterPro" id="IPR036915">
    <property type="entry name" value="Cyclin-like_sf"/>
</dbReference>
<dbReference type="Proteomes" id="UP000039865">
    <property type="component" value="Unassembled WGS sequence"/>
</dbReference>
<sequence length="110" mass="12671">MINKQGLGEKNRARMIDWMYQVFKAINKSNDKTFFQAVAIMDRCFSELSKKMKNTGGMASSQPTYQVDLHLIGLTCIWISSKLEDVIPISLREIVKDASHFKYSNDEIYV</sequence>
<organism evidence="2 3">
    <name type="scientific">Stylonychia lemnae</name>
    <name type="common">Ciliate</name>
    <dbReference type="NCBI Taxonomy" id="5949"/>
    <lineage>
        <taxon>Eukaryota</taxon>
        <taxon>Sar</taxon>
        <taxon>Alveolata</taxon>
        <taxon>Ciliophora</taxon>
        <taxon>Intramacronucleata</taxon>
        <taxon>Spirotrichea</taxon>
        <taxon>Stichotrichia</taxon>
        <taxon>Sporadotrichida</taxon>
        <taxon>Oxytrichidae</taxon>
        <taxon>Stylonychinae</taxon>
        <taxon>Stylonychia</taxon>
    </lineage>
</organism>
<name>A0A078ALX5_STYLE</name>
<dbReference type="InParanoid" id="A0A078ALX5"/>
<reference evidence="2 3" key="1">
    <citation type="submission" date="2014-06" db="EMBL/GenBank/DDBJ databases">
        <authorList>
            <person name="Swart Estienne"/>
        </authorList>
    </citation>
    <scope>NUCLEOTIDE SEQUENCE [LARGE SCALE GENOMIC DNA]</scope>
    <source>
        <strain evidence="2 3">130c</strain>
    </source>
</reference>
<gene>
    <name evidence="2" type="primary">Contig18158.g19300</name>
    <name evidence="2" type="ORF">STYLEM_12276</name>
</gene>
<protein>
    <recommendedName>
        <fullName evidence="1">Cyclin N-terminal domain-containing protein</fullName>
    </recommendedName>
</protein>
<evidence type="ECO:0000313" key="3">
    <source>
        <dbReference type="Proteomes" id="UP000039865"/>
    </source>
</evidence>
<evidence type="ECO:0000313" key="2">
    <source>
        <dbReference type="EMBL" id="CDW83234.1"/>
    </source>
</evidence>
<dbReference type="Pfam" id="PF00134">
    <property type="entry name" value="Cyclin_N"/>
    <property type="match status" value="1"/>
</dbReference>
<evidence type="ECO:0000259" key="1">
    <source>
        <dbReference type="Pfam" id="PF00134"/>
    </source>
</evidence>
<accession>A0A078ALX5</accession>
<dbReference type="AlphaFoldDB" id="A0A078ALX5"/>
<keyword evidence="3" id="KW-1185">Reference proteome</keyword>
<dbReference type="InterPro" id="IPR006671">
    <property type="entry name" value="Cyclin_N"/>
</dbReference>